<dbReference type="Proteomes" id="UP000000768">
    <property type="component" value="Chromosome 6"/>
</dbReference>
<dbReference type="AlphaFoldDB" id="A0A1B6PK53"/>
<dbReference type="Gramene" id="KXG26038">
    <property type="protein sequence ID" value="KXG26038"/>
    <property type="gene ID" value="SORBI_3006G044000"/>
</dbReference>
<proteinExistence type="predicted"/>
<dbReference type="Gramene" id="KXG26037">
    <property type="protein sequence ID" value="KXG26037"/>
    <property type="gene ID" value="SORBI_3006G044000"/>
</dbReference>
<accession>A0A1B6PK53</accession>
<dbReference type="EMBL" id="CM000765">
    <property type="protein sequence ID" value="KXG26038.1"/>
    <property type="molecule type" value="Genomic_DNA"/>
</dbReference>
<dbReference type="EMBL" id="CM000765">
    <property type="protein sequence ID" value="KXG26037.1"/>
    <property type="molecule type" value="Genomic_DNA"/>
</dbReference>
<keyword evidence="2" id="KW-1185">Reference proteome</keyword>
<reference evidence="2" key="3">
    <citation type="journal article" date="2018" name="Plant J.">
        <title>The Sorghum bicolor reference genome: improved assembly, gene annotations, a transcriptome atlas, and signatures of genome organization.</title>
        <authorList>
            <person name="McCormick R.F."/>
            <person name="Truong S.K."/>
            <person name="Sreedasyam A."/>
            <person name="Jenkins J."/>
            <person name="Shu S."/>
            <person name="Sims D."/>
            <person name="Kennedy M."/>
            <person name="Amirebrahimi M."/>
            <person name="Weers B.D."/>
            <person name="McKinley B."/>
            <person name="Mattison A."/>
            <person name="Morishige D.T."/>
            <person name="Grimwood J."/>
            <person name="Schmutz J."/>
            <person name="Mullet J.E."/>
        </authorList>
    </citation>
    <scope>NUCLEOTIDE SEQUENCE [LARGE SCALE GENOMIC DNA]</scope>
    <source>
        <strain evidence="2">cv. BTx623</strain>
    </source>
</reference>
<reference evidence="1 2" key="1">
    <citation type="journal article" date="2009" name="Nature">
        <title>The Sorghum bicolor genome and the diversification of grasses.</title>
        <authorList>
            <person name="Paterson A.H."/>
            <person name="Bowers J.E."/>
            <person name="Bruggmann R."/>
            <person name="Dubchak I."/>
            <person name="Grimwood J."/>
            <person name="Gundlach H."/>
            <person name="Haberer G."/>
            <person name="Hellsten U."/>
            <person name="Mitros T."/>
            <person name="Poliakov A."/>
            <person name="Schmutz J."/>
            <person name="Spannagl M."/>
            <person name="Tang H."/>
            <person name="Wang X."/>
            <person name="Wicker T."/>
            <person name="Bharti A.K."/>
            <person name="Chapman J."/>
            <person name="Feltus F.A."/>
            <person name="Gowik U."/>
            <person name="Grigoriev I.V."/>
            <person name="Lyons E."/>
            <person name="Maher C.A."/>
            <person name="Martis M."/>
            <person name="Narechania A."/>
            <person name="Otillar R.P."/>
            <person name="Penning B.W."/>
            <person name="Salamov A.A."/>
            <person name="Wang Y."/>
            <person name="Zhang L."/>
            <person name="Carpita N.C."/>
            <person name="Freeling M."/>
            <person name="Gingle A.R."/>
            <person name="Hash C.T."/>
            <person name="Keller B."/>
            <person name="Klein P."/>
            <person name="Kresovich S."/>
            <person name="McCann M.C."/>
            <person name="Ming R."/>
            <person name="Peterson D.G."/>
            <person name="Mehboob-ur-Rahman"/>
            <person name="Ware D."/>
            <person name="Westhoff P."/>
            <person name="Mayer K.F."/>
            <person name="Messing J."/>
            <person name="Rokhsar D.S."/>
        </authorList>
    </citation>
    <scope>NUCLEOTIDE SEQUENCE [LARGE SCALE GENOMIC DNA]</scope>
    <source>
        <strain evidence="2">cv. BTx623</strain>
    </source>
</reference>
<dbReference type="InParanoid" id="A0A1B6PK53"/>
<reference evidence="1" key="2">
    <citation type="submission" date="2017-02" db="EMBL/GenBank/DDBJ databases">
        <title>WGS assembly of Sorghum bicolor.</title>
        <authorList>
            <person name="Paterson A."/>
            <person name="Mullet J."/>
            <person name="Bowers J."/>
            <person name="Bruggmann R."/>
            <person name="Dubchak I."/>
            <person name="Grimwood J."/>
            <person name="Gundlach H."/>
            <person name="Haberer G."/>
            <person name="Hellsten U."/>
            <person name="Mitros T."/>
            <person name="Poliakov A."/>
            <person name="Schmutz J."/>
            <person name="Spannagl M."/>
            <person name="Tang H."/>
            <person name="Wang X."/>
            <person name="Wicker T."/>
            <person name="Bharti A."/>
            <person name="Chapman J."/>
            <person name="Feltus F."/>
            <person name="Gowik U."/>
            <person name="Grigoriev I."/>
            <person name="Lyons E."/>
            <person name="Maher C."/>
            <person name="Martis M."/>
            <person name="Narechania A."/>
            <person name="Otillar R."/>
            <person name="Penning B."/>
            <person name="Salamov A."/>
            <person name="Wang Y."/>
            <person name="Zhang L."/>
            <person name="Carpita N."/>
            <person name="Freeling M."/>
            <person name="Gingle A."/>
            <person name="Hash C."/>
            <person name="Keller B."/>
            <person name="Klein P."/>
            <person name="Kresovich S."/>
            <person name="Mccann M."/>
            <person name="Ming R."/>
            <person name="Peterson D."/>
            <person name="Rahman M."/>
            <person name="Ware D."/>
            <person name="Westhoff P."/>
            <person name="Mayer K."/>
            <person name="Messing J."/>
            <person name="Sims D."/>
            <person name="Jenkins J."/>
            <person name="Shu S."/>
            <person name="Rokhsar D."/>
        </authorList>
    </citation>
    <scope>NUCLEOTIDE SEQUENCE</scope>
</reference>
<evidence type="ECO:0000313" key="1">
    <source>
        <dbReference type="EMBL" id="KXG26037.1"/>
    </source>
</evidence>
<organism evidence="1 2">
    <name type="scientific">Sorghum bicolor</name>
    <name type="common">Sorghum</name>
    <name type="synonym">Sorghum vulgare</name>
    <dbReference type="NCBI Taxonomy" id="4558"/>
    <lineage>
        <taxon>Eukaryota</taxon>
        <taxon>Viridiplantae</taxon>
        <taxon>Streptophyta</taxon>
        <taxon>Embryophyta</taxon>
        <taxon>Tracheophyta</taxon>
        <taxon>Spermatophyta</taxon>
        <taxon>Magnoliopsida</taxon>
        <taxon>Liliopsida</taxon>
        <taxon>Poales</taxon>
        <taxon>Poaceae</taxon>
        <taxon>PACMAD clade</taxon>
        <taxon>Panicoideae</taxon>
        <taxon>Andropogonodae</taxon>
        <taxon>Andropogoneae</taxon>
        <taxon>Sorghinae</taxon>
        <taxon>Sorghum</taxon>
    </lineage>
</organism>
<protein>
    <submittedName>
        <fullName evidence="1">Uncharacterized protein</fullName>
    </submittedName>
</protein>
<evidence type="ECO:0000313" key="2">
    <source>
        <dbReference type="Proteomes" id="UP000000768"/>
    </source>
</evidence>
<name>A0A1B6PK53_SORBI</name>
<sequence>MPLLLRPVTSHHGPRIYDPLKGRARLSRPHCVSAAKPSDMASACRLQICMALVLLVPFKGSTEDSDQGAGVLQVGGEYF</sequence>
<gene>
    <name evidence="1" type="ORF">SORBI_3006G044000</name>
</gene>